<dbReference type="PANTHER" id="PTHR36142">
    <property type="entry name" value="METALLO-HYDROLASE/OXIDOREDUCTASE SUPERFAMILY PROTEIN"/>
    <property type="match status" value="1"/>
</dbReference>
<comment type="caution">
    <text evidence="1">The sequence shown here is derived from an EMBL/GenBank/DDBJ whole genome shotgun (WGS) entry which is preliminary data.</text>
</comment>
<name>A0A8H7IVZ2_9PLEO</name>
<dbReference type="Proteomes" id="UP000651452">
    <property type="component" value="Unassembled WGS sequence"/>
</dbReference>
<gene>
    <name evidence="1" type="ORF">EKO04_009377</name>
</gene>
<dbReference type="AlphaFoldDB" id="A0A8H7IVZ2"/>
<dbReference type="PANTHER" id="PTHR36142:SF2">
    <property type="entry name" value="METALLO-HYDROLASE_OXIDOREDUCTASE SUPERFAMILY PROTEIN"/>
    <property type="match status" value="1"/>
</dbReference>
<dbReference type="Gene3D" id="3.60.15.10">
    <property type="entry name" value="Ribonuclease Z/Hydroxyacylglutathione hydrolase-like"/>
    <property type="match status" value="1"/>
</dbReference>
<proteinExistence type="predicted"/>
<dbReference type="OrthoDB" id="9971601at2759"/>
<dbReference type="EMBL" id="RZGK01000018">
    <property type="protein sequence ID" value="KAF9692581.1"/>
    <property type="molecule type" value="Genomic_DNA"/>
</dbReference>
<evidence type="ECO:0000313" key="1">
    <source>
        <dbReference type="EMBL" id="KAF9692581.1"/>
    </source>
</evidence>
<protein>
    <submittedName>
        <fullName evidence="1">Uncharacterized protein</fullName>
    </submittedName>
</protein>
<keyword evidence="2" id="KW-1185">Reference proteome</keyword>
<organism evidence="1 2">
    <name type="scientific">Ascochyta lentis</name>
    <dbReference type="NCBI Taxonomy" id="205686"/>
    <lineage>
        <taxon>Eukaryota</taxon>
        <taxon>Fungi</taxon>
        <taxon>Dikarya</taxon>
        <taxon>Ascomycota</taxon>
        <taxon>Pezizomycotina</taxon>
        <taxon>Dothideomycetes</taxon>
        <taxon>Pleosporomycetidae</taxon>
        <taxon>Pleosporales</taxon>
        <taxon>Pleosporineae</taxon>
        <taxon>Didymellaceae</taxon>
        <taxon>Ascochyta</taxon>
    </lineage>
</organism>
<reference evidence="1" key="2">
    <citation type="submission" date="2020-09" db="EMBL/GenBank/DDBJ databases">
        <title>Reference genome assembly for Australian Ascochyta lentis isolate Al4.</title>
        <authorList>
            <person name="Lee R.C."/>
            <person name="Farfan-Caceres L.M."/>
            <person name="Debler J.W."/>
            <person name="Williams A.H."/>
            <person name="Henares B.M."/>
        </authorList>
    </citation>
    <scope>NUCLEOTIDE SEQUENCE</scope>
    <source>
        <strain evidence="1">Al4</strain>
    </source>
</reference>
<reference evidence="1" key="1">
    <citation type="submission" date="2018-12" db="EMBL/GenBank/DDBJ databases">
        <authorList>
            <person name="Syme R.A."/>
            <person name="Farfan-Caceres L."/>
            <person name="Lichtenzveig J."/>
        </authorList>
    </citation>
    <scope>NUCLEOTIDE SEQUENCE</scope>
    <source>
        <strain evidence="1">Al4</strain>
    </source>
</reference>
<dbReference type="InterPro" id="IPR036866">
    <property type="entry name" value="RibonucZ/Hydroxyglut_hydro"/>
</dbReference>
<evidence type="ECO:0000313" key="2">
    <source>
        <dbReference type="Proteomes" id="UP000651452"/>
    </source>
</evidence>
<accession>A0A8H7IVZ2</accession>
<sequence length="342" mass="38475">MATDRAAKHKAHLGDSRQELRPIFTSLNGDNSWLLSFPRPIAERKSTGKAYFHVVHDPWLNGPEVQYASWLIYLSLSSQPAVSNGAGVESIVQEIEQAAADADIISPQATTPETNSPIDAIFMNFHYGDHLHVPTLLTLNPTIPVFATLEGAAIIKKLNHFDRVITYKDLDTETFNGDWTTLHPDPLLPSYLTIFRIRGHHELNFLSAFIWSPSPNNHEAVLYSPHGLYTSTPALQTILHHSAPEFKTLALLHGLKESWTFNWQTTFGVTTGLELQRETNAKYWINTHNDKLGYGGLVWYLANDIFRTIEWGLGQEKKGEKGEVRKEVKVIDVKNGDCLVLE</sequence>